<gene>
    <name evidence="4" type="primary">LOC103519185</name>
</gene>
<sequence length="148" mass="16348">MFYRNVLAAVCVLCVVSCQGDLSRGFGGHINWKSLDAGLQAAKTSGKPLMVLIHKSYCAACHELSPKFAASPEIAELAPKFEMVNISDDEEPQDPKYAPDGDYVPRILYFGPQGEPKSQVFNAKSPQVYRHYYYDVPSIVQAMKSALN</sequence>
<dbReference type="SUPFAM" id="SSF52833">
    <property type="entry name" value="Thioredoxin-like"/>
    <property type="match status" value="1"/>
</dbReference>
<dbReference type="OMA" id="ACHELSP"/>
<accession>A0A1S3DJV4</accession>
<dbReference type="PANTHER" id="PTHR15337:SF11">
    <property type="entry name" value="THIOREDOXIN DOMAIN-CONTAINING PROTEIN"/>
    <property type="match status" value="1"/>
</dbReference>
<dbReference type="Gene3D" id="3.40.30.10">
    <property type="entry name" value="Glutaredoxin"/>
    <property type="match status" value="1"/>
</dbReference>
<reference evidence="4" key="1">
    <citation type="submission" date="2025-08" db="UniProtKB">
        <authorList>
            <consortium name="RefSeq"/>
        </authorList>
    </citation>
    <scope>IDENTIFICATION</scope>
</reference>
<dbReference type="GO" id="GO:0005783">
    <property type="term" value="C:endoplasmic reticulum"/>
    <property type="evidence" value="ECO:0007669"/>
    <property type="project" value="TreeGrafter"/>
</dbReference>
<keyword evidence="3" id="KW-1185">Reference proteome</keyword>
<dbReference type="GeneID" id="103519185"/>
<dbReference type="RefSeq" id="XP_008482491.1">
    <property type="nucleotide sequence ID" value="XM_008484269.2"/>
</dbReference>
<feature type="chain" id="PRO_5010171570" evidence="2">
    <location>
        <begin position="21"/>
        <end position="148"/>
    </location>
</feature>
<dbReference type="PaxDb" id="121845-A0A1S3DJV4"/>
<organism evidence="3 4">
    <name type="scientific">Diaphorina citri</name>
    <name type="common">Asian citrus psyllid</name>
    <dbReference type="NCBI Taxonomy" id="121845"/>
    <lineage>
        <taxon>Eukaryota</taxon>
        <taxon>Metazoa</taxon>
        <taxon>Ecdysozoa</taxon>
        <taxon>Arthropoda</taxon>
        <taxon>Hexapoda</taxon>
        <taxon>Insecta</taxon>
        <taxon>Pterygota</taxon>
        <taxon>Neoptera</taxon>
        <taxon>Paraneoptera</taxon>
        <taxon>Hemiptera</taxon>
        <taxon>Sternorrhyncha</taxon>
        <taxon>Psylloidea</taxon>
        <taxon>Psyllidae</taxon>
        <taxon>Diaphorininae</taxon>
        <taxon>Diaphorina</taxon>
    </lineage>
</organism>
<dbReference type="InterPro" id="IPR036249">
    <property type="entry name" value="Thioredoxin-like_sf"/>
</dbReference>
<evidence type="ECO:0000313" key="3">
    <source>
        <dbReference type="Proteomes" id="UP000079169"/>
    </source>
</evidence>
<dbReference type="Proteomes" id="UP000079169">
    <property type="component" value="Unplaced"/>
</dbReference>
<dbReference type="InterPro" id="IPR051099">
    <property type="entry name" value="AGR/TXD"/>
</dbReference>
<dbReference type="AlphaFoldDB" id="A0A1S3DJV4"/>
<evidence type="ECO:0000313" key="4">
    <source>
        <dbReference type="RefSeq" id="XP_008482491.1"/>
    </source>
</evidence>
<dbReference type="PANTHER" id="PTHR15337">
    <property type="entry name" value="ANTERIOR GRADIENT PROTEIN-RELATED"/>
    <property type="match status" value="1"/>
</dbReference>
<dbReference type="OrthoDB" id="262308at2759"/>
<keyword evidence="1 2" id="KW-0732">Signal</keyword>
<dbReference type="Pfam" id="PF13899">
    <property type="entry name" value="Thioredoxin_7"/>
    <property type="match status" value="1"/>
</dbReference>
<proteinExistence type="predicted"/>
<name>A0A1S3DJV4_DIACI</name>
<feature type="signal peptide" evidence="2">
    <location>
        <begin position="1"/>
        <end position="20"/>
    </location>
</feature>
<dbReference type="PROSITE" id="PS00194">
    <property type="entry name" value="THIOREDOXIN_1"/>
    <property type="match status" value="1"/>
</dbReference>
<dbReference type="InterPro" id="IPR017937">
    <property type="entry name" value="Thioredoxin_CS"/>
</dbReference>
<dbReference type="KEGG" id="dci:103519185"/>
<evidence type="ECO:0000256" key="1">
    <source>
        <dbReference type="ARBA" id="ARBA00022729"/>
    </source>
</evidence>
<dbReference type="STRING" id="121845.A0A1S3DJV4"/>
<evidence type="ECO:0000256" key="2">
    <source>
        <dbReference type="SAM" id="SignalP"/>
    </source>
</evidence>
<protein>
    <submittedName>
        <fullName evidence="4">Thioredoxin domain-containing protein 12-like</fullName>
    </submittedName>
</protein>